<organism evidence="1 2">
    <name type="scientific">Saccharopolyspora taberi</name>
    <dbReference type="NCBI Taxonomy" id="60895"/>
    <lineage>
        <taxon>Bacteria</taxon>
        <taxon>Bacillati</taxon>
        <taxon>Actinomycetota</taxon>
        <taxon>Actinomycetes</taxon>
        <taxon>Pseudonocardiales</taxon>
        <taxon>Pseudonocardiaceae</taxon>
        <taxon>Saccharopolyspora</taxon>
    </lineage>
</organism>
<evidence type="ECO:0000313" key="2">
    <source>
        <dbReference type="Proteomes" id="UP001500979"/>
    </source>
</evidence>
<accession>A0ABN3V4K1</accession>
<evidence type="ECO:0008006" key="3">
    <source>
        <dbReference type="Google" id="ProtNLM"/>
    </source>
</evidence>
<dbReference type="EMBL" id="BAAAUX010000005">
    <property type="protein sequence ID" value="GAA2778086.1"/>
    <property type="molecule type" value="Genomic_DNA"/>
</dbReference>
<comment type="caution">
    <text evidence="1">The sequence shown here is derived from an EMBL/GenBank/DDBJ whole genome shotgun (WGS) entry which is preliminary data.</text>
</comment>
<proteinExistence type="predicted"/>
<dbReference type="Proteomes" id="UP001500979">
    <property type="component" value="Unassembled WGS sequence"/>
</dbReference>
<keyword evidence="2" id="KW-1185">Reference proteome</keyword>
<protein>
    <recommendedName>
        <fullName evidence="3">NUDIX hydrolase</fullName>
    </recommendedName>
</protein>
<gene>
    <name evidence="1" type="ORF">GCM10010470_09090</name>
</gene>
<dbReference type="Gene3D" id="3.90.79.10">
    <property type="entry name" value="Nucleoside Triphosphate Pyrophosphohydrolase"/>
    <property type="match status" value="1"/>
</dbReference>
<sequence>MSEGHPRQVAVEGADDVDRAEWVPVTEALRAEPAFDHGEILRDALRLVA</sequence>
<reference evidence="1 2" key="1">
    <citation type="journal article" date="2019" name="Int. J. Syst. Evol. Microbiol.">
        <title>The Global Catalogue of Microorganisms (GCM) 10K type strain sequencing project: providing services to taxonomists for standard genome sequencing and annotation.</title>
        <authorList>
            <consortium name="The Broad Institute Genomics Platform"/>
            <consortium name="The Broad Institute Genome Sequencing Center for Infectious Disease"/>
            <person name="Wu L."/>
            <person name="Ma J."/>
        </authorList>
    </citation>
    <scope>NUCLEOTIDE SEQUENCE [LARGE SCALE GENOMIC DNA]</scope>
    <source>
        <strain evidence="1 2">JCM 9383</strain>
    </source>
</reference>
<name>A0ABN3V4K1_9PSEU</name>
<evidence type="ECO:0000313" key="1">
    <source>
        <dbReference type="EMBL" id="GAA2778086.1"/>
    </source>
</evidence>